<evidence type="ECO:0000313" key="3">
    <source>
        <dbReference type="Proteomes" id="UP000030651"/>
    </source>
</evidence>
<dbReference type="HOGENOM" id="CLU_100997_3_2_1"/>
<dbReference type="Proteomes" id="UP000030651">
    <property type="component" value="Unassembled WGS sequence"/>
</dbReference>
<dbReference type="RefSeq" id="XP_007829776.1">
    <property type="nucleotide sequence ID" value="XM_007831585.1"/>
</dbReference>
<accession>W3XG44</accession>
<dbReference type="OrthoDB" id="2820488at2759"/>
<keyword evidence="3" id="KW-1185">Reference proteome</keyword>
<keyword evidence="1" id="KW-0732">Signal</keyword>
<evidence type="ECO:0000313" key="2">
    <source>
        <dbReference type="EMBL" id="ETS84979.1"/>
    </source>
</evidence>
<gene>
    <name evidence="2" type="ORF">PFICI_03004</name>
</gene>
<dbReference type="eggNOG" id="ENOG502RS9B">
    <property type="taxonomic scope" value="Eukaryota"/>
</dbReference>
<protein>
    <submittedName>
        <fullName evidence="2">Uncharacterized protein</fullName>
    </submittedName>
</protein>
<dbReference type="InParanoid" id="W3XG44"/>
<feature type="chain" id="PRO_5004836121" evidence="1">
    <location>
        <begin position="20"/>
        <end position="179"/>
    </location>
</feature>
<evidence type="ECO:0000256" key="1">
    <source>
        <dbReference type="SAM" id="SignalP"/>
    </source>
</evidence>
<reference evidence="3" key="1">
    <citation type="journal article" date="2015" name="BMC Genomics">
        <title>Genomic and transcriptomic analysis of the endophytic fungus Pestalotiopsis fici reveals its lifestyle and high potential for synthesis of natural products.</title>
        <authorList>
            <person name="Wang X."/>
            <person name="Zhang X."/>
            <person name="Liu L."/>
            <person name="Xiang M."/>
            <person name="Wang W."/>
            <person name="Sun X."/>
            <person name="Che Y."/>
            <person name="Guo L."/>
            <person name="Liu G."/>
            <person name="Guo L."/>
            <person name="Wang C."/>
            <person name="Yin W.B."/>
            <person name="Stadler M."/>
            <person name="Zhang X."/>
            <person name="Liu X."/>
        </authorList>
    </citation>
    <scope>NUCLEOTIDE SEQUENCE [LARGE SCALE GENOMIC DNA]</scope>
    <source>
        <strain evidence="3">W106-1 / CGMCC3.15140</strain>
    </source>
</reference>
<sequence>MRSSLLLCAGFLAPVTVFAAPATANHDLASFSPTTAVRDSCHGKRENLCSLNAPPALCQPNASVTVEETALRAYQFYRAFVVDGDPKTMFSLIDSTYKQHHPGYADGPNTIWPIFCSGNKLGTEQNTTWCFDASTNMSYAQYSTTDRWRWLDGCVHEHWDQGETIPKDKCYKLNSTGIY</sequence>
<organism evidence="2 3">
    <name type="scientific">Pestalotiopsis fici (strain W106-1 / CGMCC3.15140)</name>
    <dbReference type="NCBI Taxonomy" id="1229662"/>
    <lineage>
        <taxon>Eukaryota</taxon>
        <taxon>Fungi</taxon>
        <taxon>Dikarya</taxon>
        <taxon>Ascomycota</taxon>
        <taxon>Pezizomycotina</taxon>
        <taxon>Sordariomycetes</taxon>
        <taxon>Xylariomycetidae</taxon>
        <taxon>Amphisphaeriales</taxon>
        <taxon>Sporocadaceae</taxon>
        <taxon>Pestalotiopsis</taxon>
    </lineage>
</organism>
<dbReference type="OMA" id="CVHEHWD"/>
<dbReference type="EMBL" id="KI912110">
    <property type="protein sequence ID" value="ETS84979.1"/>
    <property type="molecule type" value="Genomic_DNA"/>
</dbReference>
<proteinExistence type="predicted"/>
<dbReference type="GeneID" id="19268017"/>
<dbReference type="SUPFAM" id="SSF54427">
    <property type="entry name" value="NTF2-like"/>
    <property type="match status" value="1"/>
</dbReference>
<dbReference type="AlphaFoldDB" id="W3XG44"/>
<dbReference type="KEGG" id="pfy:PFICI_03004"/>
<dbReference type="InterPro" id="IPR032710">
    <property type="entry name" value="NTF2-like_dom_sf"/>
</dbReference>
<feature type="signal peptide" evidence="1">
    <location>
        <begin position="1"/>
        <end position="19"/>
    </location>
</feature>
<name>W3XG44_PESFW</name>